<organism evidence="2">
    <name type="scientific">Arundo donax</name>
    <name type="common">Giant reed</name>
    <name type="synonym">Donax arundinaceus</name>
    <dbReference type="NCBI Taxonomy" id="35708"/>
    <lineage>
        <taxon>Eukaryota</taxon>
        <taxon>Viridiplantae</taxon>
        <taxon>Streptophyta</taxon>
        <taxon>Embryophyta</taxon>
        <taxon>Tracheophyta</taxon>
        <taxon>Spermatophyta</taxon>
        <taxon>Magnoliopsida</taxon>
        <taxon>Liliopsida</taxon>
        <taxon>Poales</taxon>
        <taxon>Poaceae</taxon>
        <taxon>PACMAD clade</taxon>
        <taxon>Arundinoideae</taxon>
        <taxon>Arundineae</taxon>
        <taxon>Arundo</taxon>
    </lineage>
</organism>
<dbReference type="AlphaFoldDB" id="A0A0A9C2G1"/>
<proteinExistence type="predicted"/>
<evidence type="ECO:0000256" key="1">
    <source>
        <dbReference type="SAM" id="SignalP"/>
    </source>
</evidence>
<protein>
    <submittedName>
        <fullName evidence="2">Uncharacterized protein</fullName>
    </submittedName>
</protein>
<feature type="signal peptide" evidence="1">
    <location>
        <begin position="1"/>
        <end position="21"/>
    </location>
</feature>
<accession>A0A0A9C2G1</accession>
<sequence length="45" mass="5289">MIQILLFQLFTLTWRLLGKHAMVISVMNSYHTILMQNEYICCPSS</sequence>
<reference evidence="2" key="2">
    <citation type="journal article" date="2015" name="Data Brief">
        <title>Shoot transcriptome of the giant reed, Arundo donax.</title>
        <authorList>
            <person name="Barrero R.A."/>
            <person name="Guerrero F.D."/>
            <person name="Moolhuijzen P."/>
            <person name="Goolsby J.A."/>
            <person name="Tidwell J."/>
            <person name="Bellgard S.E."/>
            <person name="Bellgard M.I."/>
        </authorList>
    </citation>
    <scope>NUCLEOTIDE SEQUENCE</scope>
    <source>
        <tissue evidence="2">Shoot tissue taken approximately 20 cm above the soil surface</tissue>
    </source>
</reference>
<dbReference type="EMBL" id="GBRH01228129">
    <property type="protein sequence ID" value="JAD69766.1"/>
    <property type="molecule type" value="Transcribed_RNA"/>
</dbReference>
<name>A0A0A9C2G1_ARUDO</name>
<reference evidence="2" key="1">
    <citation type="submission" date="2014-09" db="EMBL/GenBank/DDBJ databases">
        <authorList>
            <person name="Magalhaes I.L.F."/>
            <person name="Oliveira U."/>
            <person name="Santos F.R."/>
            <person name="Vidigal T.H.D.A."/>
            <person name="Brescovit A.D."/>
            <person name="Santos A.J."/>
        </authorList>
    </citation>
    <scope>NUCLEOTIDE SEQUENCE</scope>
    <source>
        <tissue evidence="2">Shoot tissue taken approximately 20 cm above the soil surface</tissue>
    </source>
</reference>
<evidence type="ECO:0000313" key="2">
    <source>
        <dbReference type="EMBL" id="JAD69766.1"/>
    </source>
</evidence>
<keyword evidence="1" id="KW-0732">Signal</keyword>
<feature type="chain" id="PRO_5002045950" evidence="1">
    <location>
        <begin position="22"/>
        <end position="45"/>
    </location>
</feature>